<name>A0A0K2UI58_LEPSM</name>
<feature type="compositionally biased region" description="Basic residues" evidence="1">
    <location>
        <begin position="100"/>
        <end position="112"/>
    </location>
</feature>
<sequence length="176" mass="20992">MDDKIDGKLDEKIEDEIEPSTSDSNYPYEIFKRRMEGLSAMEKRSAKAFFEWKVPEKFIWPIKGENFVDANLRRKRNSRNLSLVRDRNRRLNKTGESKSSHQKIKIYKHGFKRSRESEETINPQLEENIQFQSEYRDQESEETKNQRLEEDILYLESSGHDSDETQICQIFVKGHL</sequence>
<feature type="region of interest" description="Disordered" evidence="1">
    <location>
        <begin position="83"/>
        <end position="120"/>
    </location>
</feature>
<dbReference type="EMBL" id="HACA01020429">
    <property type="protein sequence ID" value="CDW37790.1"/>
    <property type="molecule type" value="Transcribed_RNA"/>
</dbReference>
<evidence type="ECO:0000313" key="2">
    <source>
        <dbReference type="EMBL" id="CDW37790.1"/>
    </source>
</evidence>
<dbReference type="AlphaFoldDB" id="A0A0K2UI58"/>
<feature type="region of interest" description="Disordered" evidence="1">
    <location>
        <begin position="1"/>
        <end position="23"/>
    </location>
</feature>
<accession>A0A0K2UI58</accession>
<proteinExistence type="predicted"/>
<organism evidence="2">
    <name type="scientific">Lepeophtheirus salmonis</name>
    <name type="common">Salmon louse</name>
    <name type="synonym">Caligus salmonis</name>
    <dbReference type="NCBI Taxonomy" id="72036"/>
    <lineage>
        <taxon>Eukaryota</taxon>
        <taxon>Metazoa</taxon>
        <taxon>Ecdysozoa</taxon>
        <taxon>Arthropoda</taxon>
        <taxon>Crustacea</taxon>
        <taxon>Multicrustacea</taxon>
        <taxon>Hexanauplia</taxon>
        <taxon>Copepoda</taxon>
        <taxon>Siphonostomatoida</taxon>
        <taxon>Caligidae</taxon>
        <taxon>Lepeophtheirus</taxon>
    </lineage>
</organism>
<evidence type="ECO:0000256" key="1">
    <source>
        <dbReference type="SAM" id="MobiDB-lite"/>
    </source>
</evidence>
<protein>
    <submittedName>
        <fullName evidence="2">Uncharacterized protein</fullName>
    </submittedName>
</protein>
<feature type="compositionally biased region" description="Basic and acidic residues" evidence="1">
    <location>
        <begin position="1"/>
        <end position="11"/>
    </location>
</feature>
<reference evidence="2" key="1">
    <citation type="submission" date="2014-05" db="EMBL/GenBank/DDBJ databases">
        <authorList>
            <person name="Chronopoulou M."/>
        </authorList>
    </citation>
    <scope>NUCLEOTIDE SEQUENCE</scope>
    <source>
        <tissue evidence="2">Whole organism</tissue>
    </source>
</reference>
<dbReference type="OrthoDB" id="6375579at2759"/>